<dbReference type="PANTHER" id="PTHR48078:SF6">
    <property type="entry name" value="L-THREONINE DEHYDRATASE CATABOLIC TDCB"/>
    <property type="match status" value="1"/>
</dbReference>
<dbReference type="GO" id="GO:0006567">
    <property type="term" value="P:L-threonine catabolic process"/>
    <property type="evidence" value="ECO:0007669"/>
    <property type="project" value="TreeGrafter"/>
</dbReference>
<dbReference type="FunFam" id="3.40.50.1100:FF:000007">
    <property type="entry name" value="L-threonine dehydratase catabolic TdcB"/>
    <property type="match status" value="1"/>
</dbReference>
<dbReference type="Pfam" id="PF01842">
    <property type="entry name" value="ACT"/>
    <property type="match status" value="1"/>
</dbReference>
<comment type="caution">
    <text evidence="6">The sequence shown here is derived from an EMBL/GenBank/DDBJ whole genome shotgun (WGS) entry which is preliminary data.</text>
</comment>
<evidence type="ECO:0000256" key="1">
    <source>
        <dbReference type="ARBA" id="ARBA00001933"/>
    </source>
</evidence>
<dbReference type="EC" id="4.3.1.19" evidence="6"/>
<dbReference type="GO" id="GO:0009097">
    <property type="term" value="P:isoleucine biosynthetic process"/>
    <property type="evidence" value="ECO:0007669"/>
    <property type="project" value="TreeGrafter"/>
</dbReference>
<evidence type="ECO:0000313" key="7">
    <source>
        <dbReference type="Proteomes" id="UP000268446"/>
    </source>
</evidence>
<evidence type="ECO:0000256" key="2">
    <source>
        <dbReference type="ARBA" id="ARBA00010869"/>
    </source>
</evidence>
<comment type="cofactor">
    <cofactor evidence="1">
        <name>pyridoxal 5'-phosphate</name>
        <dbReference type="ChEBI" id="CHEBI:597326"/>
    </cofactor>
</comment>
<dbReference type="GO" id="GO:0003941">
    <property type="term" value="F:L-serine ammonia-lyase activity"/>
    <property type="evidence" value="ECO:0007669"/>
    <property type="project" value="TreeGrafter"/>
</dbReference>
<dbReference type="EMBL" id="QMQZ01000038">
    <property type="protein sequence ID" value="RLE51673.1"/>
    <property type="molecule type" value="Genomic_DNA"/>
</dbReference>
<keyword evidence="3" id="KW-0663">Pyridoxal phosphate</keyword>
<dbReference type="PANTHER" id="PTHR48078">
    <property type="entry name" value="THREONINE DEHYDRATASE, MITOCHONDRIAL-RELATED"/>
    <property type="match status" value="1"/>
</dbReference>
<feature type="domain" description="ACT" evidence="5">
    <location>
        <begin position="188"/>
        <end position="262"/>
    </location>
</feature>
<evidence type="ECO:0000259" key="5">
    <source>
        <dbReference type="PROSITE" id="PS51671"/>
    </source>
</evidence>
<dbReference type="InterPro" id="IPR050147">
    <property type="entry name" value="Ser/Thr_Dehydratase"/>
</dbReference>
<feature type="non-terminal residue" evidence="6">
    <location>
        <position position="1"/>
    </location>
</feature>
<organism evidence="6 7">
    <name type="scientific">Thermoproteota archaeon</name>
    <dbReference type="NCBI Taxonomy" id="2056631"/>
    <lineage>
        <taxon>Archaea</taxon>
        <taxon>Thermoproteota</taxon>
    </lineage>
</organism>
<dbReference type="Gene3D" id="3.40.50.1100">
    <property type="match status" value="1"/>
</dbReference>
<sequence>VEFIHPFNDLDVIAGQGTIGVEILEQLPDAQIVVVPIGGGGLISGIATAIKKRRPDVKVIGVEAKGAASMYESLKLGRIVKLRKVDTIADGIAIKSPGEYTFQLVKELVDDIVTVDDFEISDAMFKLLERAKVVAEPAGAVSAAALLSGKINVKGKKVVAVVSGGNVDASLLATILEKSLMSEGRVIRMIVELPDKPGTLKKVLGVIAEARANILDVAIDRISPQVKPGKALVLITAEVQDPDYVDEVMSSLKKLGYTLSIL</sequence>
<dbReference type="InterPro" id="IPR001926">
    <property type="entry name" value="TrpB-like_PALP"/>
</dbReference>
<evidence type="ECO:0000256" key="3">
    <source>
        <dbReference type="ARBA" id="ARBA00022898"/>
    </source>
</evidence>
<dbReference type="InterPro" id="IPR036052">
    <property type="entry name" value="TrpB-like_PALP_sf"/>
</dbReference>
<dbReference type="SUPFAM" id="SSF53686">
    <property type="entry name" value="Tryptophan synthase beta subunit-like PLP-dependent enzymes"/>
    <property type="match status" value="1"/>
</dbReference>
<dbReference type="AlphaFoldDB" id="A0A497EWC1"/>
<keyword evidence="4 6" id="KW-0456">Lyase</keyword>
<dbReference type="GO" id="GO:0004794">
    <property type="term" value="F:threonine deaminase activity"/>
    <property type="evidence" value="ECO:0007669"/>
    <property type="project" value="UniProtKB-EC"/>
</dbReference>
<evidence type="ECO:0000256" key="4">
    <source>
        <dbReference type="ARBA" id="ARBA00023239"/>
    </source>
</evidence>
<dbReference type="Gene3D" id="3.30.70.260">
    <property type="match status" value="1"/>
</dbReference>
<dbReference type="Pfam" id="PF00291">
    <property type="entry name" value="PALP"/>
    <property type="match status" value="1"/>
</dbReference>
<name>A0A497EWC1_9CREN</name>
<dbReference type="PROSITE" id="PS51671">
    <property type="entry name" value="ACT"/>
    <property type="match status" value="1"/>
</dbReference>
<dbReference type="Proteomes" id="UP000268446">
    <property type="component" value="Unassembled WGS sequence"/>
</dbReference>
<dbReference type="InterPro" id="IPR044561">
    <property type="entry name" value="ACT_ThrD-II-like"/>
</dbReference>
<accession>A0A497EWC1</accession>
<dbReference type="GO" id="GO:0006565">
    <property type="term" value="P:L-serine catabolic process"/>
    <property type="evidence" value="ECO:0007669"/>
    <property type="project" value="TreeGrafter"/>
</dbReference>
<protein>
    <submittedName>
        <fullName evidence="6">Threonine ammonia-lyase</fullName>
        <ecNumber evidence="6">4.3.1.19</ecNumber>
    </submittedName>
</protein>
<comment type="similarity">
    <text evidence="2">Belongs to the serine/threonine dehydratase family.</text>
</comment>
<gene>
    <name evidence="6" type="ORF">DRJ20_01640</name>
</gene>
<proteinExistence type="inferred from homology"/>
<dbReference type="CDD" id="cd04886">
    <property type="entry name" value="ACT_ThrD-II-like"/>
    <property type="match status" value="1"/>
</dbReference>
<evidence type="ECO:0000313" key="6">
    <source>
        <dbReference type="EMBL" id="RLE51673.1"/>
    </source>
</evidence>
<dbReference type="InterPro" id="IPR002912">
    <property type="entry name" value="ACT_dom"/>
</dbReference>
<reference evidence="6 7" key="1">
    <citation type="submission" date="2018-06" db="EMBL/GenBank/DDBJ databases">
        <title>Extensive metabolic versatility and redundancy in microbially diverse, dynamic hydrothermal sediments.</title>
        <authorList>
            <person name="Dombrowski N."/>
            <person name="Teske A."/>
            <person name="Baker B.J."/>
        </authorList>
    </citation>
    <scope>NUCLEOTIDE SEQUENCE [LARGE SCALE GENOMIC DNA]</scope>
    <source>
        <strain evidence="6">B29_G17</strain>
    </source>
</reference>